<dbReference type="EMBL" id="JAKNID010000005">
    <property type="protein sequence ID" value="MCG4564307.1"/>
    <property type="molecule type" value="Genomic_DNA"/>
</dbReference>
<sequence length="430" mass="51077">MKFNMKYLTKKRIINILITIILCIAIPRIENYTYEFKDIMYRDFRNFGTELENLNEKILKKLVFKDTTMEEEFINSKIAHSFINNNSIISRHSSDYDGFEEMYDYKINGTIENILYDGKITDSEEKYLSLLYSYNNELIKEHNNLLDKYNASNTMFNKRSLKIYEVFSSKAESLLNTSKYRFLQDYVGEYKKEDIEEAKRYCEEIFAKVVKNKDLKYSKDLSADPYMYIYETKVQVDRVIEDNEDYVEYNVEFYNRTGSMNIEAVAYSVLESTNLIDKEKVIKKLDNKAKKIVSKFSNDLINYERKVIYDGKNIECIKYSYIEEDKGIYDEMKGIELVLEIDGLVSSFSIVYPNNKELVTPKLSKDDILEKIDEKAEIKDIFPIRNVENEIEYEVHLKYKDDMYAAVFDGNEGNLKYYGKEIRNYNQNKE</sequence>
<evidence type="ECO:0000256" key="1">
    <source>
        <dbReference type="SAM" id="Phobius"/>
    </source>
</evidence>
<keyword evidence="1" id="KW-0472">Membrane</keyword>
<dbReference type="Proteomes" id="UP001108123">
    <property type="component" value="Unassembled WGS sequence"/>
</dbReference>
<accession>A0A9Q4FL27</accession>
<comment type="caution">
    <text evidence="2">The sequence shown here is derived from an EMBL/GenBank/DDBJ whole genome shotgun (WGS) entry which is preliminary data.</text>
</comment>
<organism evidence="2 3">
    <name type="scientific">Anaerosalibacter bizertensis</name>
    <dbReference type="NCBI Taxonomy" id="932217"/>
    <lineage>
        <taxon>Bacteria</taxon>
        <taxon>Bacillati</taxon>
        <taxon>Bacillota</taxon>
        <taxon>Tissierellia</taxon>
        <taxon>Tissierellales</taxon>
        <taxon>Sporanaerobacteraceae</taxon>
        <taxon>Anaerosalibacter</taxon>
    </lineage>
</organism>
<keyword evidence="3" id="KW-1185">Reference proteome</keyword>
<name>A0A9Q4FL27_9FIRM</name>
<feature type="transmembrane region" description="Helical" evidence="1">
    <location>
        <begin position="12"/>
        <end position="29"/>
    </location>
</feature>
<dbReference type="AlphaFoldDB" id="A0A9Q4FL27"/>
<protein>
    <submittedName>
        <fullName evidence="2">Uncharacterized protein</fullName>
    </submittedName>
</protein>
<evidence type="ECO:0000313" key="3">
    <source>
        <dbReference type="Proteomes" id="UP001108123"/>
    </source>
</evidence>
<keyword evidence="1" id="KW-0812">Transmembrane</keyword>
<dbReference type="RefSeq" id="WP_226807660.1">
    <property type="nucleotide sequence ID" value="NZ_JAJBNW010000013.1"/>
</dbReference>
<proteinExistence type="predicted"/>
<keyword evidence="1" id="KW-1133">Transmembrane helix</keyword>
<evidence type="ECO:0000313" key="2">
    <source>
        <dbReference type="EMBL" id="MCG4564307.1"/>
    </source>
</evidence>
<reference evidence="2" key="1">
    <citation type="submission" date="2022-01" db="EMBL/GenBank/DDBJ databases">
        <title>Collection of gut derived symbiotic bacterial strains cultured from healthy donors.</title>
        <authorList>
            <person name="Lin H."/>
            <person name="Kohout C."/>
            <person name="Waligurski E."/>
            <person name="Pamer E.G."/>
        </authorList>
    </citation>
    <scope>NUCLEOTIDE SEQUENCE</scope>
    <source>
        <strain evidence="2">MSK.14.39</strain>
    </source>
</reference>
<gene>
    <name evidence="2" type="ORF">L0P62_02490</name>
</gene>